<dbReference type="OrthoDB" id="9800058at2"/>
<dbReference type="PANTHER" id="PTHR46193">
    <property type="entry name" value="6-PHOSPHOGLUCONATE PHOSPHATASE"/>
    <property type="match status" value="1"/>
</dbReference>
<sequence length="226" mass="24445">MTFTIQAVIFDSDGTLLDSETLGMDLLWELARDAGLPLTRDEAHRRFRGVGIAEVGGWVMAELGRTESDQVASFVDRYHRGILRRFHEALAPMPGAVDLLEALPLPVAVATNGPREKVGLGLALTGLDRFFGDKVFSAPELGHFKPDPELFLIAARALKTPPGRCAVVEDSLPGLVAGLAAGMRVYSLHPREGLPEDLAAQLVFIDSLSDFGRKIGLLPPPTMTKH</sequence>
<name>A0A1G8GNJ3_9RHOO</name>
<dbReference type="InterPro" id="IPR051600">
    <property type="entry name" value="Beta-PGM-like"/>
</dbReference>
<protein>
    <submittedName>
        <fullName evidence="5">Haloacid dehalogenase superfamily, subfamily IA, variant 3 with third motif having DD or ED</fullName>
    </submittedName>
</protein>
<keyword evidence="4" id="KW-0460">Magnesium</keyword>
<dbReference type="RefSeq" id="WP_091938333.1">
    <property type="nucleotide sequence ID" value="NZ_FNCY01000011.1"/>
</dbReference>
<dbReference type="InterPro" id="IPR006439">
    <property type="entry name" value="HAD-SF_hydro_IA"/>
</dbReference>
<dbReference type="Gene3D" id="1.10.150.240">
    <property type="entry name" value="Putative phosphatase, domain 2"/>
    <property type="match status" value="1"/>
</dbReference>
<keyword evidence="6" id="KW-1185">Reference proteome</keyword>
<evidence type="ECO:0000313" key="6">
    <source>
        <dbReference type="Proteomes" id="UP000198607"/>
    </source>
</evidence>
<evidence type="ECO:0000256" key="2">
    <source>
        <dbReference type="ARBA" id="ARBA00006171"/>
    </source>
</evidence>
<dbReference type="NCBIfam" id="TIGR01509">
    <property type="entry name" value="HAD-SF-IA-v3"/>
    <property type="match status" value="1"/>
</dbReference>
<dbReference type="STRING" id="83767.SAMN05660652_02590"/>
<gene>
    <name evidence="5" type="ORF">SAMN05660652_02590</name>
</gene>
<comment type="cofactor">
    <cofactor evidence="1">
        <name>Mg(2+)</name>
        <dbReference type="ChEBI" id="CHEBI:18420"/>
    </cofactor>
</comment>
<dbReference type="AlphaFoldDB" id="A0A1G8GNJ3"/>
<dbReference type="GO" id="GO:0003824">
    <property type="term" value="F:catalytic activity"/>
    <property type="evidence" value="ECO:0007669"/>
    <property type="project" value="UniProtKB-ARBA"/>
</dbReference>
<dbReference type="PANTHER" id="PTHR46193:SF10">
    <property type="entry name" value="6-PHOSPHOGLUCONATE PHOSPHATASE"/>
    <property type="match status" value="1"/>
</dbReference>
<dbReference type="InterPro" id="IPR023198">
    <property type="entry name" value="PGP-like_dom2"/>
</dbReference>
<dbReference type="InterPro" id="IPR036412">
    <property type="entry name" value="HAD-like_sf"/>
</dbReference>
<dbReference type="SUPFAM" id="SSF56784">
    <property type="entry name" value="HAD-like"/>
    <property type="match status" value="1"/>
</dbReference>
<dbReference type="Gene3D" id="3.40.50.1000">
    <property type="entry name" value="HAD superfamily/HAD-like"/>
    <property type="match status" value="1"/>
</dbReference>
<dbReference type="EMBL" id="FNCY01000011">
    <property type="protein sequence ID" value="SDH95933.1"/>
    <property type="molecule type" value="Genomic_DNA"/>
</dbReference>
<evidence type="ECO:0000313" key="5">
    <source>
        <dbReference type="EMBL" id="SDH95933.1"/>
    </source>
</evidence>
<dbReference type="Proteomes" id="UP000198607">
    <property type="component" value="Unassembled WGS sequence"/>
</dbReference>
<comment type="similarity">
    <text evidence="2">Belongs to the HAD-like hydrolase superfamily. CbbY/CbbZ/Gph/YieH family.</text>
</comment>
<reference evidence="5 6" key="1">
    <citation type="submission" date="2016-10" db="EMBL/GenBank/DDBJ databases">
        <authorList>
            <person name="de Groot N.N."/>
        </authorList>
    </citation>
    <scope>NUCLEOTIDE SEQUENCE [LARGE SCALE GENOMIC DNA]</scope>
    <source>
        <strain evidence="5 6">DSM 5885</strain>
    </source>
</reference>
<evidence type="ECO:0000256" key="1">
    <source>
        <dbReference type="ARBA" id="ARBA00001946"/>
    </source>
</evidence>
<accession>A0A1G8GNJ3</accession>
<keyword evidence="3" id="KW-0479">Metal-binding</keyword>
<dbReference type="InterPro" id="IPR023214">
    <property type="entry name" value="HAD_sf"/>
</dbReference>
<proteinExistence type="inferred from homology"/>
<dbReference type="SFLD" id="SFLDG01129">
    <property type="entry name" value="C1.5:_HAD__Beta-PGM__Phosphata"/>
    <property type="match status" value="1"/>
</dbReference>
<evidence type="ECO:0000256" key="4">
    <source>
        <dbReference type="ARBA" id="ARBA00022842"/>
    </source>
</evidence>
<evidence type="ECO:0000256" key="3">
    <source>
        <dbReference type="ARBA" id="ARBA00022723"/>
    </source>
</evidence>
<dbReference type="Pfam" id="PF00702">
    <property type="entry name" value="Hydrolase"/>
    <property type="match status" value="1"/>
</dbReference>
<organism evidence="5 6">
    <name type="scientific">Propionivibrio dicarboxylicus</name>
    <dbReference type="NCBI Taxonomy" id="83767"/>
    <lineage>
        <taxon>Bacteria</taxon>
        <taxon>Pseudomonadati</taxon>
        <taxon>Pseudomonadota</taxon>
        <taxon>Betaproteobacteria</taxon>
        <taxon>Rhodocyclales</taxon>
        <taxon>Rhodocyclaceae</taxon>
        <taxon>Propionivibrio</taxon>
    </lineage>
</organism>
<dbReference type="SFLD" id="SFLDS00003">
    <property type="entry name" value="Haloacid_Dehalogenase"/>
    <property type="match status" value="1"/>
</dbReference>
<dbReference type="GO" id="GO:0046872">
    <property type="term" value="F:metal ion binding"/>
    <property type="evidence" value="ECO:0007669"/>
    <property type="project" value="UniProtKB-KW"/>
</dbReference>